<proteinExistence type="predicted"/>
<gene>
    <name evidence="1" type="ORF">rCG_34640</name>
</gene>
<protein>
    <submittedName>
        <fullName evidence="1">RCG34640</fullName>
    </submittedName>
</protein>
<reference evidence="1 2" key="1">
    <citation type="submission" date="2005-07" db="EMBL/GenBank/DDBJ databases">
        <authorList>
            <person name="Mural R.J."/>
            <person name="Li P.W."/>
            <person name="Adams M.D."/>
            <person name="Amanatides P.G."/>
            <person name="Baden-Tillson H."/>
            <person name="Barnstead M."/>
            <person name="Chin S.H."/>
            <person name="Dew I."/>
            <person name="Evans C.A."/>
            <person name="Ferriera S."/>
            <person name="Flanigan M."/>
            <person name="Fosler C."/>
            <person name="Glodek A."/>
            <person name="Gu Z."/>
            <person name="Holt R.A."/>
            <person name="Jennings D."/>
            <person name="Kraft C.L."/>
            <person name="Lu F."/>
            <person name="Nguyen T."/>
            <person name="Nusskern D.R."/>
            <person name="Pfannkoch C.M."/>
            <person name="Sitter C."/>
            <person name="Sutton G.G."/>
            <person name="Venter J.C."/>
            <person name="Wang Z."/>
            <person name="Woodage T."/>
            <person name="Zheng X.H."/>
            <person name="Zhong F."/>
        </authorList>
    </citation>
    <scope>NUCLEOTIDE SEQUENCE [LARGE SCALE GENOMIC DNA]</scope>
    <source>
        <strain>BN</strain>
        <strain evidence="2">Sprague-Dawley</strain>
    </source>
</reference>
<dbReference type="AlphaFoldDB" id="A6HDG9"/>
<dbReference type="EMBL" id="CH473948">
    <property type="protein sequence ID" value="EDM04074.1"/>
    <property type="molecule type" value="Genomic_DNA"/>
</dbReference>
<evidence type="ECO:0000313" key="1">
    <source>
        <dbReference type="EMBL" id="EDM04074.1"/>
    </source>
</evidence>
<name>A6HDG9_RAT</name>
<evidence type="ECO:0000313" key="2">
    <source>
        <dbReference type="Proteomes" id="UP000234681"/>
    </source>
</evidence>
<dbReference type="Proteomes" id="UP000234681">
    <property type="component" value="Chromosome 10"/>
</dbReference>
<accession>A6HDG9</accession>
<organism evidence="1 2">
    <name type="scientific">Rattus norvegicus</name>
    <name type="common">Rat</name>
    <dbReference type="NCBI Taxonomy" id="10116"/>
    <lineage>
        <taxon>Eukaryota</taxon>
        <taxon>Metazoa</taxon>
        <taxon>Chordata</taxon>
        <taxon>Craniata</taxon>
        <taxon>Vertebrata</taxon>
        <taxon>Euteleostomi</taxon>
        <taxon>Mammalia</taxon>
        <taxon>Eutheria</taxon>
        <taxon>Euarchontoglires</taxon>
        <taxon>Glires</taxon>
        <taxon>Rodentia</taxon>
        <taxon>Myomorpha</taxon>
        <taxon>Muroidea</taxon>
        <taxon>Muridae</taxon>
        <taxon>Murinae</taxon>
        <taxon>Rattus</taxon>
    </lineage>
</organism>
<sequence>MVLLHPAAVSTRWGLASLHCRYKGLCELPRHSLRNDCRGSCFKYETLSGGILGLRSLFQNEFTPSKAFTGMVLSPGHHSYGPAYQLKLLP</sequence>